<evidence type="ECO:0000313" key="2">
    <source>
        <dbReference type="EMBL" id="CAI9731930.1"/>
    </source>
</evidence>
<dbReference type="AlphaFoldDB" id="A0AA36FBI9"/>
<gene>
    <name evidence="2" type="ORF">OCTVUL_1B028909</name>
</gene>
<organism evidence="2 3">
    <name type="scientific">Octopus vulgaris</name>
    <name type="common">Common octopus</name>
    <dbReference type="NCBI Taxonomy" id="6645"/>
    <lineage>
        <taxon>Eukaryota</taxon>
        <taxon>Metazoa</taxon>
        <taxon>Spiralia</taxon>
        <taxon>Lophotrochozoa</taxon>
        <taxon>Mollusca</taxon>
        <taxon>Cephalopoda</taxon>
        <taxon>Coleoidea</taxon>
        <taxon>Octopodiformes</taxon>
        <taxon>Octopoda</taxon>
        <taxon>Incirrata</taxon>
        <taxon>Octopodidae</taxon>
        <taxon>Octopus</taxon>
    </lineage>
</organism>
<dbReference type="EMBL" id="OX597826">
    <property type="protein sequence ID" value="CAI9731930.1"/>
    <property type="molecule type" value="Genomic_DNA"/>
</dbReference>
<proteinExistence type="predicted"/>
<sequence>MVSPVKKELSKKKRSSSAIHPVPHGNGLPVPDTSTLVSFESDEESGEEEAEKDGSAGLQSGPPLEHIS</sequence>
<reference evidence="2" key="1">
    <citation type="submission" date="2023-08" db="EMBL/GenBank/DDBJ databases">
        <authorList>
            <person name="Alioto T."/>
            <person name="Alioto T."/>
            <person name="Gomez Garrido J."/>
        </authorList>
    </citation>
    <scope>NUCLEOTIDE SEQUENCE</scope>
</reference>
<feature type="compositionally biased region" description="Acidic residues" evidence="1">
    <location>
        <begin position="40"/>
        <end position="51"/>
    </location>
</feature>
<protein>
    <submittedName>
        <fullName evidence="2">Uncharacterized protein</fullName>
    </submittedName>
</protein>
<feature type="region of interest" description="Disordered" evidence="1">
    <location>
        <begin position="1"/>
        <end position="68"/>
    </location>
</feature>
<evidence type="ECO:0000256" key="1">
    <source>
        <dbReference type="SAM" id="MobiDB-lite"/>
    </source>
</evidence>
<dbReference type="Proteomes" id="UP001162480">
    <property type="component" value="Chromosome 13"/>
</dbReference>
<evidence type="ECO:0000313" key="3">
    <source>
        <dbReference type="Proteomes" id="UP001162480"/>
    </source>
</evidence>
<accession>A0AA36FBI9</accession>
<keyword evidence="3" id="KW-1185">Reference proteome</keyword>
<name>A0AA36FBI9_OCTVU</name>